<dbReference type="InterPro" id="IPR015943">
    <property type="entry name" value="WD40/YVTN_repeat-like_dom_sf"/>
</dbReference>
<dbReference type="InterPro" id="IPR048720">
    <property type="entry name" value="PROPPIN"/>
</dbReference>
<dbReference type="GO" id="GO:0000329">
    <property type="term" value="C:fungal-type vacuole membrane"/>
    <property type="evidence" value="ECO:0000318"/>
    <property type="project" value="GO_Central"/>
</dbReference>
<dbReference type="PROSITE" id="PS50082">
    <property type="entry name" value="WD_REPEATS_2"/>
    <property type="match status" value="1"/>
</dbReference>
<dbReference type="PANTHER" id="PTHR11227">
    <property type="entry name" value="WD-REPEAT PROTEIN INTERACTING WITH PHOSPHOINOSIDES WIPI -RELATED"/>
    <property type="match status" value="1"/>
</dbReference>
<dbReference type="RefSeq" id="XP_002176030.1">
    <property type="nucleotide sequence ID" value="XM_002175994.2"/>
</dbReference>
<evidence type="ECO:0000313" key="7">
    <source>
        <dbReference type="Proteomes" id="UP000001744"/>
    </source>
</evidence>
<dbReference type="GO" id="GO:0030674">
    <property type="term" value="F:protein-macromolecule adaptor activity"/>
    <property type="evidence" value="ECO:0000318"/>
    <property type="project" value="GO_Central"/>
</dbReference>
<dbReference type="STRING" id="402676.B6K883"/>
<reference evidence="5 7" key="1">
    <citation type="journal article" date="2011" name="Science">
        <title>Comparative functional genomics of the fission yeasts.</title>
        <authorList>
            <person name="Rhind N."/>
            <person name="Chen Z."/>
            <person name="Yassour M."/>
            <person name="Thompson D.A."/>
            <person name="Haas B.J."/>
            <person name="Habib N."/>
            <person name="Wapinski I."/>
            <person name="Roy S."/>
            <person name="Lin M.F."/>
            <person name="Heiman D.I."/>
            <person name="Young S.K."/>
            <person name="Furuya K."/>
            <person name="Guo Y."/>
            <person name="Pidoux A."/>
            <person name="Chen H.M."/>
            <person name="Robbertse B."/>
            <person name="Goldberg J.M."/>
            <person name="Aoki K."/>
            <person name="Bayne E.H."/>
            <person name="Berlin A.M."/>
            <person name="Desjardins C.A."/>
            <person name="Dobbs E."/>
            <person name="Dukaj L."/>
            <person name="Fan L."/>
            <person name="FitzGerald M.G."/>
            <person name="French C."/>
            <person name="Gujja S."/>
            <person name="Hansen K."/>
            <person name="Keifenheim D."/>
            <person name="Levin J.Z."/>
            <person name="Mosher R.A."/>
            <person name="Mueller C.A."/>
            <person name="Pfiffner J."/>
            <person name="Priest M."/>
            <person name="Russ C."/>
            <person name="Smialowska A."/>
            <person name="Swoboda P."/>
            <person name="Sykes S.M."/>
            <person name="Vaughn M."/>
            <person name="Vengrova S."/>
            <person name="Yoder R."/>
            <person name="Zeng Q."/>
            <person name="Allshire R."/>
            <person name="Baulcombe D."/>
            <person name="Birren B.W."/>
            <person name="Brown W."/>
            <person name="Ekwall K."/>
            <person name="Kellis M."/>
            <person name="Leatherwood J."/>
            <person name="Levin H."/>
            <person name="Margalit H."/>
            <person name="Martienssen R."/>
            <person name="Nieduszynski C.A."/>
            <person name="Spatafora J.W."/>
            <person name="Friedman N."/>
            <person name="Dalgaard J.Z."/>
            <person name="Baumann P."/>
            <person name="Niki H."/>
            <person name="Regev A."/>
            <person name="Nusbaum C."/>
        </authorList>
    </citation>
    <scope>NUCLEOTIDE SEQUENCE [LARGE SCALE GENOMIC DNA]</scope>
    <source>
        <strain evidence="7">yFS275 / FY16936</strain>
    </source>
</reference>
<dbReference type="GO" id="GO:0080025">
    <property type="term" value="F:phosphatidylinositol-3,5-bisphosphate binding"/>
    <property type="evidence" value="ECO:0000318"/>
    <property type="project" value="GO_Central"/>
</dbReference>
<dbReference type="SMART" id="SM00320">
    <property type="entry name" value="WD40"/>
    <property type="match status" value="2"/>
</dbReference>
<dbReference type="JaponicusDB" id="SJAG_04963">
    <property type="gene designation" value="atg1802"/>
</dbReference>
<keyword evidence="2" id="KW-0677">Repeat</keyword>
<organism evidence="5 7">
    <name type="scientific">Schizosaccharomyces japonicus (strain yFS275 / FY16936)</name>
    <name type="common">Fission yeast</name>
    <dbReference type="NCBI Taxonomy" id="402676"/>
    <lineage>
        <taxon>Eukaryota</taxon>
        <taxon>Fungi</taxon>
        <taxon>Dikarya</taxon>
        <taxon>Ascomycota</taxon>
        <taxon>Taphrinomycotina</taxon>
        <taxon>Schizosaccharomycetes</taxon>
        <taxon>Schizosaccharomycetales</taxon>
        <taxon>Schizosaccharomycetaceae</taxon>
        <taxon>Schizosaccharomyces</taxon>
    </lineage>
</organism>
<dbReference type="OrthoDB" id="1667587at2759"/>
<dbReference type="GO" id="GO:0061723">
    <property type="term" value="P:glycophagy"/>
    <property type="evidence" value="ECO:0000318"/>
    <property type="project" value="GO_Central"/>
</dbReference>
<evidence type="ECO:0000313" key="6">
    <source>
        <dbReference type="JaponicusDB" id="SJAG_04963"/>
    </source>
</evidence>
<dbReference type="InterPro" id="IPR036322">
    <property type="entry name" value="WD40_repeat_dom_sf"/>
</dbReference>
<dbReference type="GO" id="GO:0005829">
    <property type="term" value="C:cytosol"/>
    <property type="evidence" value="ECO:0000318"/>
    <property type="project" value="GO_Central"/>
</dbReference>
<dbReference type="SUPFAM" id="SSF50978">
    <property type="entry name" value="WD40 repeat-like"/>
    <property type="match status" value="1"/>
</dbReference>
<dbReference type="GO" id="GO:0034497">
    <property type="term" value="P:protein localization to phagophore assembly site"/>
    <property type="evidence" value="ECO:0000318"/>
    <property type="project" value="GO_Central"/>
</dbReference>
<gene>
    <name evidence="6" type="primary">atg1802</name>
    <name evidence="5" type="ORF">SJAG_04963</name>
</gene>
<keyword evidence="1 4" id="KW-0853">WD repeat</keyword>
<keyword evidence="7" id="KW-1185">Reference proteome</keyword>
<evidence type="ECO:0000256" key="2">
    <source>
        <dbReference type="ARBA" id="ARBA00022737"/>
    </source>
</evidence>
<evidence type="ECO:0000256" key="3">
    <source>
        <dbReference type="ARBA" id="ARBA00025740"/>
    </source>
</evidence>
<dbReference type="HOGENOM" id="CLU_826814_0_0_1"/>
<dbReference type="VEuPathDB" id="FungiDB:SJAG_04963"/>
<dbReference type="eggNOG" id="KOG2110">
    <property type="taxonomic scope" value="Eukaryota"/>
</dbReference>
<proteinExistence type="inferred from homology"/>
<dbReference type="GO" id="GO:0032266">
    <property type="term" value="F:phosphatidylinositol-3-phosphate binding"/>
    <property type="evidence" value="ECO:0000318"/>
    <property type="project" value="GO_Central"/>
</dbReference>
<dbReference type="InterPro" id="IPR001680">
    <property type="entry name" value="WD40_rpt"/>
</dbReference>
<dbReference type="GO" id="GO:0034045">
    <property type="term" value="C:phagophore assembly site membrane"/>
    <property type="evidence" value="ECO:0000318"/>
    <property type="project" value="GO_Central"/>
</dbReference>
<feature type="repeat" description="WD" evidence="4">
    <location>
        <begin position="163"/>
        <end position="191"/>
    </location>
</feature>
<dbReference type="EMBL" id="KE651167">
    <property type="protein sequence ID" value="EEB09737.1"/>
    <property type="molecule type" value="Genomic_DNA"/>
</dbReference>
<sequence>MPNDILSCSWNQDYTFLAVGSEQGFRIYKSHPFALCYSKETDPVQIVEMLHATSLIALVQLVPKSPRMLRLVDVKTDSIIAELYFPSSIFHVRLTSDRLVVLLDKQLFLYSLNDLHLLNILQTSTCLPTAVTVDRRYMAFPNKVNAGNCDIVNMEDADVVALIKAHSTEVSCIALHPNGKLIATSSKKGTVIKVFTVPEGNLICLLRRGYKHASVNALAFHPDLAFLASVSENGTVHIYRLPETSGKHGLNAEVPKVHSTSNSWSKSLSSRLARISEAQRDFATARIPETTFAGSIYFYGPSSQIHIASLSGHYYCFSVNYSSGGSCPLIHQFSFQA</sequence>
<name>B6K883_SCHJY</name>
<accession>B6K883</accession>
<protein>
    <submittedName>
        <fullName evidence="5">WD repeat protein</fullName>
    </submittedName>
</protein>
<dbReference type="GO" id="GO:0000425">
    <property type="term" value="P:pexophagy"/>
    <property type="evidence" value="ECO:0000318"/>
    <property type="project" value="GO_Central"/>
</dbReference>
<dbReference type="Gene3D" id="2.130.10.10">
    <property type="entry name" value="YVTN repeat-like/Quinoprotein amine dehydrogenase"/>
    <property type="match status" value="1"/>
</dbReference>
<dbReference type="GeneID" id="7050392"/>
<dbReference type="AlphaFoldDB" id="B6K883"/>
<evidence type="ECO:0000256" key="1">
    <source>
        <dbReference type="ARBA" id="ARBA00022574"/>
    </source>
</evidence>
<evidence type="ECO:0000313" key="5">
    <source>
        <dbReference type="EMBL" id="EEB09737.1"/>
    </source>
</evidence>
<dbReference type="OMA" id="DYFSSEW"/>
<evidence type="ECO:0000256" key="4">
    <source>
        <dbReference type="PROSITE-ProRule" id="PRU00221"/>
    </source>
</evidence>
<dbReference type="Proteomes" id="UP000001744">
    <property type="component" value="Unassembled WGS sequence"/>
</dbReference>
<dbReference type="Pfam" id="PF21032">
    <property type="entry name" value="PROPPIN"/>
    <property type="match status" value="1"/>
</dbReference>
<dbReference type="GO" id="GO:0000422">
    <property type="term" value="P:autophagy of mitochondrion"/>
    <property type="evidence" value="ECO:0000318"/>
    <property type="project" value="GO_Central"/>
</dbReference>
<dbReference type="GO" id="GO:0044804">
    <property type="term" value="P:nucleophagy"/>
    <property type="evidence" value="ECO:0000318"/>
    <property type="project" value="GO_Central"/>
</dbReference>
<comment type="similarity">
    <text evidence="3">Belongs to the WD repeat PROPPIN family.</text>
</comment>